<keyword evidence="3" id="KW-1185">Reference proteome</keyword>
<name>A0A7R7XC68_9EURO</name>
<evidence type="ECO:0000313" key="2">
    <source>
        <dbReference type="EMBL" id="BCS18555.1"/>
    </source>
</evidence>
<dbReference type="Proteomes" id="UP000654913">
    <property type="component" value="Chromosome 1"/>
</dbReference>
<dbReference type="AlphaFoldDB" id="A0A7R7XC68"/>
<sequence>MDPEPETESSPSDVRLLSKAATNLPTPGLQHIAFPILEVIWVKQALRIRRHPGDDYESYHVDKFAPTMTQRHQNRPQHGLSGQSHDTSEETNIPYHRIRGGSFQLSGIAKRKSVGRLCSH</sequence>
<dbReference type="GeneID" id="64968560"/>
<proteinExistence type="predicted"/>
<evidence type="ECO:0000313" key="3">
    <source>
        <dbReference type="Proteomes" id="UP000654913"/>
    </source>
</evidence>
<reference evidence="2" key="1">
    <citation type="submission" date="2021-01" db="EMBL/GenBank/DDBJ databases">
        <authorList>
            <consortium name="Aspergillus puulaauensis MK2 genome sequencing consortium"/>
            <person name="Kazuki M."/>
            <person name="Futagami T."/>
        </authorList>
    </citation>
    <scope>NUCLEOTIDE SEQUENCE</scope>
    <source>
        <strain evidence="2">MK2</strain>
    </source>
</reference>
<reference evidence="2" key="2">
    <citation type="submission" date="2021-02" db="EMBL/GenBank/DDBJ databases">
        <title>Aspergillus puulaauensis MK2 genome sequence.</title>
        <authorList>
            <person name="Futagami T."/>
            <person name="Mori K."/>
            <person name="Kadooka C."/>
            <person name="Tanaka T."/>
        </authorList>
    </citation>
    <scope>NUCLEOTIDE SEQUENCE</scope>
    <source>
        <strain evidence="2">MK2</strain>
    </source>
</reference>
<protein>
    <submittedName>
        <fullName evidence="2">Uncharacterized protein</fullName>
    </submittedName>
</protein>
<dbReference type="EMBL" id="AP024443">
    <property type="protein sequence ID" value="BCS18555.1"/>
    <property type="molecule type" value="Genomic_DNA"/>
</dbReference>
<feature type="region of interest" description="Disordered" evidence="1">
    <location>
        <begin position="67"/>
        <end position="91"/>
    </location>
</feature>
<organism evidence="2 3">
    <name type="scientific">Aspergillus puulaauensis</name>
    <dbReference type="NCBI Taxonomy" id="1220207"/>
    <lineage>
        <taxon>Eukaryota</taxon>
        <taxon>Fungi</taxon>
        <taxon>Dikarya</taxon>
        <taxon>Ascomycota</taxon>
        <taxon>Pezizomycotina</taxon>
        <taxon>Eurotiomycetes</taxon>
        <taxon>Eurotiomycetidae</taxon>
        <taxon>Eurotiales</taxon>
        <taxon>Aspergillaceae</taxon>
        <taxon>Aspergillus</taxon>
    </lineage>
</organism>
<evidence type="ECO:0000256" key="1">
    <source>
        <dbReference type="SAM" id="MobiDB-lite"/>
    </source>
</evidence>
<gene>
    <name evidence="2" type="ORF">APUU_11383A</name>
</gene>
<accession>A0A7R7XC68</accession>
<dbReference type="OrthoDB" id="10385014at2759"/>
<dbReference type="RefSeq" id="XP_041550749.1">
    <property type="nucleotide sequence ID" value="XM_041697467.1"/>
</dbReference>
<dbReference type="KEGG" id="apuu:APUU_11383A"/>